<dbReference type="Proteomes" id="UP000029392">
    <property type="component" value="Unassembled WGS sequence"/>
</dbReference>
<gene>
    <name evidence="2" type="ORF">N790_10975</name>
</gene>
<protein>
    <submittedName>
        <fullName evidence="2">Uncharacterized protein</fullName>
    </submittedName>
</protein>
<name>A0A091AWU9_9GAMM</name>
<feature type="region of interest" description="Disordered" evidence="1">
    <location>
        <begin position="1"/>
        <end position="68"/>
    </location>
</feature>
<keyword evidence="3" id="KW-1185">Reference proteome</keyword>
<comment type="caution">
    <text evidence="2">The sequence shown here is derived from an EMBL/GenBank/DDBJ whole genome shotgun (WGS) entry which is preliminary data.</text>
</comment>
<evidence type="ECO:0000256" key="1">
    <source>
        <dbReference type="SAM" id="MobiDB-lite"/>
    </source>
</evidence>
<dbReference type="STRING" id="1384054.N790_10975"/>
<dbReference type="AlphaFoldDB" id="A0A091AWU9"/>
<sequence length="146" mass="15194">GPLPAAAPPAPPPPPAPAIEPPAEGPALDQIVVSGSRLRRADVQTENAERTTDAPESRRQREAGAAAQRTEVMLEPAPMAAPPAMAKPAVLPPVDEDAALDPAAWIERIRERVRQGDTAGARASLALLLKEHPGTDVPADLAPLRS</sequence>
<organism evidence="2 3">
    <name type="scientific">Arenimonas malthae CC-JY-1</name>
    <dbReference type="NCBI Taxonomy" id="1384054"/>
    <lineage>
        <taxon>Bacteria</taxon>
        <taxon>Pseudomonadati</taxon>
        <taxon>Pseudomonadota</taxon>
        <taxon>Gammaproteobacteria</taxon>
        <taxon>Lysobacterales</taxon>
        <taxon>Lysobacteraceae</taxon>
        <taxon>Arenimonas</taxon>
    </lineage>
</organism>
<evidence type="ECO:0000313" key="3">
    <source>
        <dbReference type="Proteomes" id="UP000029392"/>
    </source>
</evidence>
<feature type="non-terminal residue" evidence="2">
    <location>
        <position position="1"/>
    </location>
</feature>
<reference evidence="2 3" key="1">
    <citation type="submission" date="2013-09" db="EMBL/GenBank/DDBJ databases">
        <title>Genome sequencing of Arenimonas malthae.</title>
        <authorList>
            <person name="Chen F."/>
            <person name="Wang G."/>
        </authorList>
    </citation>
    <scope>NUCLEOTIDE SEQUENCE [LARGE SCALE GENOMIC DNA]</scope>
    <source>
        <strain evidence="2 3">CC-JY-1</strain>
    </source>
</reference>
<feature type="compositionally biased region" description="Basic and acidic residues" evidence="1">
    <location>
        <begin position="39"/>
        <end position="62"/>
    </location>
</feature>
<feature type="compositionally biased region" description="Pro residues" evidence="1">
    <location>
        <begin position="1"/>
        <end position="24"/>
    </location>
</feature>
<evidence type="ECO:0000313" key="2">
    <source>
        <dbReference type="EMBL" id="KFN43757.1"/>
    </source>
</evidence>
<dbReference type="PATRIC" id="fig|1384054.3.peg.2351"/>
<proteinExistence type="predicted"/>
<dbReference type="EMBL" id="AVCH01000192">
    <property type="protein sequence ID" value="KFN43757.1"/>
    <property type="molecule type" value="Genomic_DNA"/>
</dbReference>
<accession>A0A091AWU9</accession>